<evidence type="ECO:0000313" key="2">
    <source>
        <dbReference type="EMBL" id="SFS14861.1"/>
    </source>
</evidence>
<feature type="compositionally biased region" description="Acidic residues" evidence="1">
    <location>
        <begin position="336"/>
        <end position="381"/>
    </location>
</feature>
<evidence type="ECO:0000313" key="3">
    <source>
        <dbReference type="Proteomes" id="UP000198926"/>
    </source>
</evidence>
<dbReference type="AlphaFoldDB" id="A0A1I6MGV3"/>
<keyword evidence="3" id="KW-1185">Reference proteome</keyword>
<accession>A0A1I6MGV3</accession>
<dbReference type="RefSeq" id="WP_090206551.1">
    <property type="nucleotide sequence ID" value="NZ_FOZM01000001.1"/>
</dbReference>
<feature type="compositionally biased region" description="Basic and acidic residues" evidence="1">
    <location>
        <begin position="216"/>
        <end position="225"/>
    </location>
</feature>
<dbReference type="STRING" id="1123755.SAMN05444714_1766"/>
<sequence>MSEQNKILDVTYGKFSCRLEGFDDAVETMKAVVTYFHDLAGHDSFLEVAPGLPDMETLARLAQAQSGGQVTAEPLDGGVSLTRTEQLADDVSEDGAETEAEDDVSANEAEVEAEAPADEGMINAFVEAEEDAAVDDGLADEADEVAANDFASNETDEDNNETATDVHSEPEEEAIEETAEEAPADDDSFESRLNRIRAAVSQGNEVEATADSESADEVKAEEETAAKTSATVSDFRPGNPLAQRLARLAQRKSEVMMAEDRKITPLSQDKDDTGFDVAAEEDGADHLQSEDAAASDDVAPQSEPVEEHEFDADIELAEEEELAEDATADDAWAAADEADVETSYDESSSDDIDVGETTSEDTGFDAQDEEAVEDDLDDEADTDKADTDDRPTSQIDRPLLLTTPQRPMADDASINDDDDFDLSAELAEIEKEIAARPRNEMTRHGLPRRVEDAMSRIFTETNQQLDSPEGRRHRDALAQLKAAVAATEAAKQLGESNRSRDAGETFRDDLGALDAENRQKRDGLPPLKLVTTVEGTADGEASKPRETSKPLDIAAQRLREIAATKDSDEDTPAPGGFAAFLEKQGVSDLGDKLEAAAAYLAFVENDPDFTRPQLMRLVQSASREEISREDGLRSFGRLLRMGRFAKMNNGRFKVDDNTPFRPRKSRLA</sequence>
<proteinExistence type="predicted"/>
<feature type="compositionally biased region" description="Acidic residues" evidence="1">
    <location>
        <begin position="304"/>
        <end position="328"/>
    </location>
</feature>
<organism evidence="2 3">
    <name type="scientific">Yoonia litorea</name>
    <dbReference type="NCBI Taxonomy" id="1123755"/>
    <lineage>
        <taxon>Bacteria</taxon>
        <taxon>Pseudomonadati</taxon>
        <taxon>Pseudomonadota</taxon>
        <taxon>Alphaproteobacteria</taxon>
        <taxon>Rhodobacterales</taxon>
        <taxon>Paracoccaceae</taxon>
        <taxon>Yoonia</taxon>
    </lineage>
</organism>
<feature type="region of interest" description="Disordered" evidence="1">
    <location>
        <begin position="510"/>
        <end position="548"/>
    </location>
</feature>
<name>A0A1I6MGV3_9RHOB</name>
<reference evidence="2 3" key="1">
    <citation type="submission" date="2016-10" db="EMBL/GenBank/DDBJ databases">
        <authorList>
            <person name="de Groot N.N."/>
        </authorList>
    </citation>
    <scope>NUCLEOTIDE SEQUENCE [LARGE SCALE GENOMIC DNA]</scope>
    <source>
        <strain evidence="2 3">DSM 29433</strain>
    </source>
</reference>
<feature type="compositionally biased region" description="Basic and acidic residues" evidence="1">
    <location>
        <begin position="251"/>
        <end position="273"/>
    </location>
</feature>
<feature type="region of interest" description="Disordered" evidence="1">
    <location>
        <begin position="148"/>
        <end position="418"/>
    </location>
</feature>
<dbReference type="OrthoDB" id="7798282at2"/>
<feature type="region of interest" description="Disordered" evidence="1">
    <location>
        <begin position="86"/>
        <end position="116"/>
    </location>
</feature>
<evidence type="ECO:0000256" key="1">
    <source>
        <dbReference type="SAM" id="MobiDB-lite"/>
    </source>
</evidence>
<dbReference type="Proteomes" id="UP000198926">
    <property type="component" value="Unassembled WGS sequence"/>
</dbReference>
<feature type="compositionally biased region" description="Basic and acidic residues" evidence="1">
    <location>
        <begin position="510"/>
        <end position="523"/>
    </location>
</feature>
<dbReference type="EMBL" id="FOZM01000001">
    <property type="protein sequence ID" value="SFS14861.1"/>
    <property type="molecule type" value="Genomic_DNA"/>
</dbReference>
<gene>
    <name evidence="2" type="ORF">SAMN05444714_1766</name>
</gene>
<feature type="compositionally biased region" description="Acidic residues" evidence="1">
    <location>
        <begin position="170"/>
        <end position="188"/>
    </location>
</feature>
<feature type="compositionally biased region" description="Basic and acidic residues" evidence="1">
    <location>
        <begin position="382"/>
        <end position="391"/>
    </location>
</feature>
<feature type="compositionally biased region" description="Acidic residues" evidence="1">
    <location>
        <begin position="87"/>
        <end position="116"/>
    </location>
</feature>
<protein>
    <submittedName>
        <fullName evidence="2">Uncharacterized protein</fullName>
    </submittedName>
</protein>